<dbReference type="Pfam" id="PF02350">
    <property type="entry name" value="Epimerase_2"/>
    <property type="match status" value="1"/>
</dbReference>
<dbReference type="Gene3D" id="3.40.50.2000">
    <property type="entry name" value="Glycogen Phosphorylase B"/>
    <property type="match status" value="2"/>
</dbReference>
<dbReference type="InterPro" id="IPR029767">
    <property type="entry name" value="WecB-like"/>
</dbReference>
<dbReference type="PANTHER" id="PTHR43174:SF3">
    <property type="entry name" value="UDP-N-ACETYLGLUCOSAMINE 2-EPIMERASE"/>
    <property type="match status" value="1"/>
</dbReference>
<dbReference type="STRING" id="39060.SAMN05660706_10284"/>
<dbReference type="SUPFAM" id="SSF53756">
    <property type="entry name" value="UDP-Glycosyltransferase/glycogen phosphorylase"/>
    <property type="match status" value="1"/>
</dbReference>
<sequence length="399" mass="44061">MRKVMAFTATRAEYGLLKPLLKAIMASPNLDLSIMVAGSHLSPTQGRTVQEIKNDGLPVAYLVDNLLASDTPGALVKSVGLGLVESATYFSGQTPDIVILLGDRYELFIPLIAALIYRIPVAHLCGGETTEGALDEQVRHAITKMAHLHFPSTFEYGRRTRQMGEEAWRIHVVGAPGVENIMRAELMPPEEIQARFSIDVNQPILLITYHPETLTKEQDPAQQVAILISALKEFYDFQQVITYPGKEVGFRKIIEAWEAYAAEYPNVKLHKSLGTRGYLGVMKYAAAVVGNSSSGIIEAPSLKVPTVNIGDRQKGRVRAKSVIDVPCRKEDIVAGLQKALYDEQFRRDVKNVQNPYDPYGDGNVSGRVVSVLESIPLDRRLLEKKLDFPTTEEVVSFGA</sequence>
<reference evidence="3" key="1">
    <citation type="submission" date="2016-10" db="EMBL/GenBank/DDBJ databases">
        <authorList>
            <person name="Varghese N."/>
            <person name="Submissions S."/>
        </authorList>
    </citation>
    <scope>NUCLEOTIDE SEQUENCE [LARGE SCALE GENOMIC DNA]</scope>
    <source>
        <strain evidence="3">DSM 3669</strain>
    </source>
</reference>
<dbReference type="GO" id="GO:0006047">
    <property type="term" value="P:UDP-N-acetylglucosamine metabolic process"/>
    <property type="evidence" value="ECO:0007669"/>
    <property type="project" value="InterPro"/>
</dbReference>
<dbReference type="EMBL" id="FOYM01000002">
    <property type="protein sequence ID" value="SFQ96917.1"/>
    <property type="molecule type" value="Genomic_DNA"/>
</dbReference>
<dbReference type="PANTHER" id="PTHR43174">
    <property type="entry name" value="UDP-N-ACETYLGLUCOSAMINE 2-EPIMERASE"/>
    <property type="match status" value="1"/>
</dbReference>
<dbReference type="InterPro" id="IPR003331">
    <property type="entry name" value="UDP_GlcNAc_Epimerase_2_dom"/>
</dbReference>
<dbReference type="Proteomes" id="UP000199584">
    <property type="component" value="Unassembled WGS sequence"/>
</dbReference>
<accession>A0A1I6CUX9</accession>
<feature type="domain" description="UDP-N-acetylglucosamine 2-epimerase" evidence="1">
    <location>
        <begin position="23"/>
        <end position="373"/>
    </location>
</feature>
<dbReference type="OrthoDB" id="9803238at2"/>
<proteinExistence type="predicted"/>
<dbReference type="RefSeq" id="WP_092481759.1">
    <property type="nucleotide sequence ID" value="NZ_FOYM01000002.1"/>
</dbReference>
<evidence type="ECO:0000259" key="1">
    <source>
        <dbReference type="Pfam" id="PF02350"/>
    </source>
</evidence>
<evidence type="ECO:0000313" key="3">
    <source>
        <dbReference type="Proteomes" id="UP000199584"/>
    </source>
</evidence>
<evidence type="ECO:0000313" key="2">
    <source>
        <dbReference type="EMBL" id="SFQ96917.1"/>
    </source>
</evidence>
<gene>
    <name evidence="2" type="ORF">SAMN05660706_10284</name>
</gene>
<dbReference type="NCBIfam" id="TIGR03568">
    <property type="entry name" value="NeuC_NnaA"/>
    <property type="match status" value="1"/>
</dbReference>
<name>A0A1I6CUX9_9FIRM</name>
<dbReference type="CDD" id="cd03786">
    <property type="entry name" value="GTB_UDP-GlcNAc_2-Epimerase"/>
    <property type="match status" value="1"/>
</dbReference>
<dbReference type="InterPro" id="IPR020004">
    <property type="entry name" value="UDP-GlcNAc_Epase"/>
</dbReference>
<protein>
    <submittedName>
        <fullName evidence="2">GDP/UDP-N,N'-diacetylbacillosamine 2-epimerase (Hydrolysing)</fullName>
    </submittedName>
</protein>
<dbReference type="GO" id="GO:0004553">
    <property type="term" value="F:hydrolase activity, hydrolyzing O-glycosyl compounds"/>
    <property type="evidence" value="ECO:0007669"/>
    <property type="project" value="InterPro"/>
</dbReference>
<dbReference type="AlphaFoldDB" id="A0A1I6CUX9"/>
<organism evidence="2 3">
    <name type="scientific">Desulfoscipio geothermicus DSM 3669</name>
    <dbReference type="NCBI Taxonomy" id="1121426"/>
    <lineage>
        <taxon>Bacteria</taxon>
        <taxon>Bacillati</taxon>
        <taxon>Bacillota</taxon>
        <taxon>Clostridia</taxon>
        <taxon>Eubacteriales</taxon>
        <taxon>Desulfallaceae</taxon>
        <taxon>Desulfoscipio</taxon>
    </lineage>
</organism>
<keyword evidence="3" id="KW-1185">Reference proteome</keyword>